<dbReference type="GO" id="GO:0005886">
    <property type="term" value="C:plasma membrane"/>
    <property type="evidence" value="ECO:0007669"/>
    <property type="project" value="UniProtKB-SubCell"/>
</dbReference>
<keyword evidence="5 9" id="KW-0064">Aspartyl protease</keyword>
<evidence type="ECO:0000256" key="4">
    <source>
        <dbReference type="ARBA" id="ARBA00022692"/>
    </source>
</evidence>
<reference evidence="12" key="1">
    <citation type="journal article" date="2017" name="Genome Biol. Evol.">
        <title>Comparative Genomic Analysis Identifies a Campylobacter Clade Deficient in Selenium Metabolism.</title>
        <authorList>
            <person name="Miller W.G."/>
            <person name="Yee E."/>
            <person name="Lopes B.S."/>
            <person name="Chapman M.H."/>
            <person name="Huynh S."/>
            <person name="Bono J.L."/>
            <person name="Parker C.T."/>
            <person name="Strachan N.J.C."/>
            <person name="Forbes K.J."/>
        </authorList>
    </citation>
    <scope>NUCLEOTIDE SEQUENCE [LARGE SCALE GENOMIC DNA]</scope>
    <source>
        <strain evidence="12">RM6137</strain>
    </source>
</reference>
<dbReference type="NCBIfam" id="TIGR00077">
    <property type="entry name" value="lspA"/>
    <property type="match status" value="1"/>
</dbReference>
<evidence type="ECO:0000256" key="2">
    <source>
        <dbReference type="ARBA" id="ARBA00022475"/>
    </source>
</evidence>
<evidence type="ECO:0000256" key="10">
    <source>
        <dbReference type="RuleBase" id="RU004181"/>
    </source>
</evidence>
<evidence type="ECO:0000256" key="9">
    <source>
        <dbReference type="HAMAP-Rule" id="MF_00161"/>
    </source>
</evidence>
<evidence type="ECO:0000256" key="6">
    <source>
        <dbReference type="ARBA" id="ARBA00022801"/>
    </source>
</evidence>
<dbReference type="STRING" id="1660073.CSUIS_1466"/>
<keyword evidence="11" id="KW-0449">Lipoprotein</keyword>
<dbReference type="AlphaFoldDB" id="A0A1X9SYG0"/>
<dbReference type="KEGG" id="camy:CSUIS_1466"/>
<evidence type="ECO:0000256" key="1">
    <source>
        <dbReference type="ARBA" id="ARBA00006139"/>
    </source>
</evidence>
<comment type="subcellular location">
    <subcellularLocation>
        <location evidence="9">Cell membrane</location>
        <topology evidence="9">Multi-pass membrane protein</topology>
    </subcellularLocation>
</comment>
<feature type="active site" evidence="9">
    <location>
        <position position="127"/>
    </location>
</feature>
<dbReference type="HAMAP" id="MF_00161">
    <property type="entry name" value="LspA"/>
    <property type="match status" value="1"/>
</dbReference>
<feature type="transmembrane region" description="Helical" evidence="9">
    <location>
        <begin position="47"/>
        <end position="75"/>
    </location>
</feature>
<dbReference type="Proteomes" id="UP000194260">
    <property type="component" value="Chromosome"/>
</dbReference>
<evidence type="ECO:0000313" key="11">
    <source>
        <dbReference type="EMBL" id="ARR01255.1"/>
    </source>
</evidence>
<comment type="catalytic activity">
    <reaction evidence="9">
        <text>Release of signal peptides from bacterial membrane prolipoproteins. Hydrolyzes -Xaa-Yaa-Zaa-|-(S,diacylglyceryl)Cys-, in which Xaa is hydrophobic (preferably Leu), and Yaa (Ala or Ser) and Zaa (Gly or Ala) have small, neutral side chains.</text>
        <dbReference type="EC" id="3.4.23.36"/>
    </reaction>
</comment>
<feature type="transmembrane region" description="Helical" evidence="9">
    <location>
        <begin position="120"/>
        <end position="144"/>
    </location>
</feature>
<accession>A0A1X9SYG0</accession>
<protein>
    <recommendedName>
        <fullName evidence="9">Lipoprotein signal peptidase</fullName>
        <ecNumber evidence="9">3.4.23.36</ecNumber>
    </recommendedName>
    <alternativeName>
        <fullName evidence="9">Prolipoprotein signal peptidase</fullName>
    </alternativeName>
    <alternativeName>
        <fullName evidence="9">Signal peptidase II</fullName>
        <shortName evidence="9">SPase II</shortName>
    </alternativeName>
</protein>
<evidence type="ECO:0000313" key="12">
    <source>
        <dbReference type="Proteomes" id="UP000194260"/>
    </source>
</evidence>
<dbReference type="Pfam" id="PF01252">
    <property type="entry name" value="Peptidase_A8"/>
    <property type="match status" value="1"/>
</dbReference>
<dbReference type="EC" id="3.4.23.36" evidence="9"/>
<organism evidence="11 12">
    <name type="scientific">Campylobacter porcelli</name>
    <dbReference type="NCBI Taxonomy" id="1660073"/>
    <lineage>
        <taxon>Bacteria</taxon>
        <taxon>Pseudomonadati</taxon>
        <taxon>Campylobacterota</taxon>
        <taxon>Epsilonproteobacteria</taxon>
        <taxon>Campylobacterales</taxon>
        <taxon>Campylobacteraceae</taxon>
        <taxon>Campylobacter</taxon>
    </lineage>
</organism>
<dbReference type="GO" id="GO:0004190">
    <property type="term" value="F:aspartic-type endopeptidase activity"/>
    <property type="evidence" value="ECO:0007669"/>
    <property type="project" value="UniProtKB-UniRule"/>
</dbReference>
<comment type="function">
    <text evidence="9">This protein specifically catalyzes the removal of signal peptides from prolipoproteins.</text>
</comment>
<gene>
    <name evidence="9 11" type="primary">lspA</name>
    <name evidence="11" type="ORF">CSUIS_1466</name>
</gene>
<keyword evidence="8 9" id="KW-0472">Membrane</keyword>
<comment type="similarity">
    <text evidence="1 9 10">Belongs to the peptidase A8 family.</text>
</comment>
<keyword evidence="4 9" id="KW-0812">Transmembrane</keyword>
<feature type="transmembrane region" description="Helical" evidence="9">
    <location>
        <begin position="7"/>
        <end position="27"/>
    </location>
</feature>
<dbReference type="GO" id="GO:0006508">
    <property type="term" value="P:proteolysis"/>
    <property type="evidence" value="ECO:0007669"/>
    <property type="project" value="UniProtKB-KW"/>
</dbReference>
<dbReference type="PRINTS" id="PR00781">
    <property type="entry name" value="LIPOSIGPTASE"/>
</dbReference>
<evidence type="ECO:0000256" key="7">
    <source>
        <dbReference type="ARBA" id="ARBA00022989"/>
    </source>
</evidence>
<dbReference type="InterPro" id="IPR001872">
    <property type="entry name" value="Peptidase_A8"/>
</dbReference>
<keyword evidence="3 9" id="KW-0645">Protease</keyword>
<feature type="transmembrane region" description="Helical" evidence="9">
    <location>
        <begin position="87"/>
        <end position="114"/>
    </location>
</feature>
<dbReference type="PANTHER" id="PTHR33695:SF1">
    <property type="entry name" value="LIPOPROTEIN SIGNAL PEPTIDASE"/>
    <property type="match status" value="1"/>
</dbReference>
<dbReference type="PANTHER" id="PTHR33695">
    <property type="entry name" value="LIPOPROTEIN SIGNAL PEPTIDASE"/>
    <property type="match status" value="1"/>
</dbReference>
<keyword evidence="7 9" id="KW-1133">Transmembrane helix</keyword>
<sequence>MSRVILRFLGSFAIVFAIDQLIKWVFLHGFRYYGSFIDLVLIYNKGVAFSMFAFLGANLKYIQLGLITLLLGYLLGQKELLRSHTTAFGLILGSGCSNILDRFIHSGVVDYIFWHKWFEFAVFNFADVMINLGVAIILIQSLILRKKR</sequence>
<evidence type="ECO:0000256" key="8">
    <source>
        <dbReference type="ARBA" id="ARBA00023136"/>
    </source>
</evidence>
<dbReference type="UniPathway" id="UPA00665"/>
<dbReference type="EMBL" id="CP018789">
    <property type="protein sequence ID" value="ARR01255.1"/>
    <property type="molecule type" value="Genomic_DNA"/>
</dbReference>
<evidence type="ECO:0000256" key="3">
    <source>
        <dbReference type="ARBA" id="ARBA00022670"/>
    </source>
</evidence>
<evidence type="ECO:0000256" key="5">
    <source>
        <dbReference type="ARBA" id="ARBA00022750"/>
    </source>
</evidence>
<feature type="active site" evidence="9">
    <location>
        <position position="110"/>
    </location>
</feature>
<keyword evidence="2 9" id="KW-1003">Cell membrane</keyword>
<comment type="pathway">
    <text evidence="9">Protein modification; lipoprotein biosynthesis (signal peptide cleavage).</text>
</comment>
<dbReference type="RefSeq" id="WP_086298298.1">
    <property type="nucleotide sequence ID" value="NZ_CP018789.1"/>
</dbReference>
<keyword evidence="6 9" id="KW-0378">Hydrolase</keyword>
<name>A0A1X9SYG0_9BACT</name>
<proteinExistence type="inferred from homology"/>